<reference evidence="2 3" key="1">
    <citation type="submission" date="2018-02" db="EMBL/GenBank/DDBJ databases">
        <title>Genomic characterization of three novel Basilisk-like phages infecting Bacillus anthracis.</title>
        <authorList>
            <person name="Farlow J."/>
            <person name="Bolkvadze D."/>
            <person name="Leshkasheli L."/>
            <person name="Kusradze I."/>
            <person name="Kotorashvili A."/>
            <person name="Kotaria N."/>
            <person name="Balarjishvili N."/>
            <person name="Kvachadze L."/>
            <person name="Nikolich M."/>
            <person name="Kutateladze M."/>
        </authorList>
    </citation>
    <scope>NUCLEOTIDE SEQUENCE [LARGE SCALE GENOMIC DNA]</scope>
</reference>
<protein>
    <submittedName>
        <fullName evidence="2">Uncharacterized protein</fullName>
    </submittedName>
</protein>
<feature type="transmembrane region" description="Helical" evidence="1">
    <location>
        <begin position="16"/>
        <end position="34"/>
    </location>
</feature>
<keyword evidence="1" id="KW-0472">Membrane</keyword>
<evidence type="ECO:0000256" key="1">
    <source>
        <dbReference type="SAM" id="Phobius"/>
    </source>
</evidence>
<dbReference type="Proteomes" id="UP000262714">
    <property type="component" value="Segment"/>
</dbReference>
<sequence length="63" mass="7458">MKKIIEWKEKVWDKNYAKLWVFIIFICMISSGIHLFHDEYAKATFSLGLVILAKLNLNDIKTK</sequence>
<organism evidence="2 3">
    <name type="scientific">Bacillus phage v_B-Bak10</name>
    <dbReference type="NCBI Taxonomy" id="2094736"/>
    <lineage>
        <taxon>Viruses</taxon>
        <taxon>Duplodnaviria</taxon>
        <taxon>Heunggongvirae</taxon>
        <taxon>Uroviricota</taxon>
        <taxon>Caudoviricetes</taxon>
        <taxon>Sejongvirinae</taxon>
        <taxon>Basiliskvirus</taxon>
        <taxon>Basiliskvirus bak10</taxon>
    </lineage>
</organism>
<keyword evidence="3" id="KW-1185">Reference proteome</keyword>
<evidence type="ECO:0000313" key="3">
    <source>
        <dbReference type="Proteomes" id="UP000262714"/>
    </source>
</evidence>
<proteinExistence type="predicted"/>
<gene>
    <name evidence="2" type="ORF">vBBBak10_072</name>
</gene>
<evidence type="ECO:0000313" key="2">
    <source>
        <dbReference type="EMBL" id="AXY83294.1"/>
    </source>
</evidence>
<accession>A0A385IK54</accession>
<keyword evidence="1" id="KW-0812">Transmembrane</keyword>
<dbReference type="EMBL" id="MG967618">
    <property type="protein sequence ID" value="AXY83294.1"/>
    <property type="molecule type" value="Genomic_DNA"/>
</dbReference>
<name>A0A385IK54_9CAUD</name>
<keyword evidence="1" id="KW-1133">Transmembrane helix</keyword>